<gene>
    <name evidence="1" type="ORF">Pan241w_52820</name>
</gene>
<dbReference type="EMBL" id="CP036269">
    <property type="protein sequence ID" value="QDT45163.1"/>
    <property type="molecule type" value="Genomic_DNA"/>
</dbReference>
<evidence type="ECO:0000313" key="2">
    <source>
        <dbReference type="Proteomes" id="UP000317171"/>
    </source>
</evidence>
<dbReference type="KEGG" id="gaz:Pan241w_52820"/>
<name>A0A517RMR0_9PLAN</name>
<accession>A0A517RMR0</accession>
<protein>
    <submittedName>
        <fullName evidence="1">Uncharacterized protein</fullName>
    </submittedName>
</protein>
<dbReference type="AlphaFoldDB" id="A0A517RMR0"/>
<dbReference type="Proteomes" id="UP000317171">
    <property type="component" value="Chromosome"/>
</dbReference>
<keyword evidence="2" id="KW-1185">Reference proteome</keyword>
<proteinExistence type="predicted"/>
<reference evidence="1 2" key="1">
    <citation type="submission" date="2019-02" db="EMBL/GenBank/DDBJ databases">
        <title>Deep-cultivation of Planctomycetes and their phenomic and genomic characterization uncovers novel biology.</title>
        <authorList>
            <person name="Wiegand S."/>
            <person name="Jogler M."/>
            <person name="Boedeker C."/>
            <person name="Pinto D."/>
            <person name="Vollmers J."/>
            <person name="Rivas-Marin E."/>
            <person name="Kohn T."/>
            <person name="Peeters S.H."/>
            <person name="Heuer A."/>
            <person name="Rast P."/>
            <person name="Oberbeckmann S."/>
            <person name="Bunk B."/>
            <person name="Jeske O."/>
            <person name="Meyerdierks A."/>
            <person name="Storesund J.E."/>
            <person name="Kallscheuer N."/>
            <person name="Luecker S."/>
            <person name="Lage O.M."/>
            <person name="Pohl T."/>
            <person name="Merkel B.J."/>
            <person name="Hornburger P."/>
            <person name="Mueller R.-W."/>
            <person name="Bruemmer F."/>
            <person name="Labrenz M."/>
            <person name="Spormann A.M."/>
            <person name="Op den Camp H."/>
            <person name="Overmann J."/>
            <person name="Amann R."/>
            <person name="Jetten M.S.M."/>
            <person name="Mascher T."/>
            <person name="Medema M.H."/>
            <person name="Devos D.P."/>
            <person name="Kaster A.-K."/>
            <person name="Ovreas L."/>
            <person name="Rohde M."/>
            <person name="Galperin M.Y."/>
            <person name="Jogler C."/>
        </authorList>
    </citation>
    <scope>NUCLEOTIDE SEQUENCE [LARGE SCALE GENOMIC DNA]</scope>
    <source>
        <strain evidence="1 2">Pan241w</strain>
    </source>
</reference>
<sequence>MDKDLPTILPSCFTKSPQSEIQVKSEVPQKWWARLWYNMLVFPTVIYS</sequence>
<evidence type="ECO:0000313" key="1">
    <source>
        <dbReference type="EMBL" id="QDT45163.1"/>
    </source>
</evidence>
<organism evidence="1 2">
    <name type="scientific">Gimesia alba</name>
    <dbReference type="NCBI Taxonomy" id="2527973"/>
    <lineage>
        <taxon>Bacteria</taxon>
        <taxon>Pseudomonadati</taxon>
        <taxon>Planctomycetota</taxon>
        <taxon>Planctomycetia</taxon>
        <taxon>Planctomycetales</taxon>
        <taxon>Planctomycetaceae</taxon>
        <taxon>Gimesia</taxon>
    </lineage>
</organism>